<dbReference type="CDD" id="cd11056">
    <property type="entry name" value="CYP6-like"/>
    <property type="match status" value="1"/>
</dbReference>
<dbReference type="AlphaFoldDB" id="A0A6P3Y8G9"/>
<keyword evidence="10 13" id="KW-0408">Iron</keyword>
<dbReference type="PANTHER" id="PTHR24292">
    <property type="entry name" value="CYTOCHROME P450"/>
    <property type="match status" value="1"/>
</dbReference>
<dbReference type="SUPFAM" id="SSF48264">
    <property type="entry name" value="Cytochrome P450"/>
    <property type="match status" value="1"/>
</dbReference>
<keyword evidence="7" id="KW-0256">Endoplasmic reticulum</keyword>
<dbReference type="InterPro" id="IPR017972">
    <property type="entry name" value="Cyt_P450_CS"/>
</dbReference>
<organism evidence="15 16">
    <name type="scientific">Dinoponera quadriceps</name>
    <name type="common">South American ant</name>
    <dbReference type="NCBI Taxonomy" id="609295"/>
    <lineage>
        <taxon>Eukaryota</taxon>
        <taxon>Metazoa</taxon>
        <taxon>Ecdysozoa</taxon>
        <taxon>Arthropoda</taxon>
        <taxon>Hexapoda</taxon>
        <taxon>Insecta</taxon>
        <taxon>Pterygota</taxon>
        <taxon>Neoptera</taxon>
        <taxon>Endopterygota</taxon>
        <taxon>Hymenoptera</taxon>
        <taxon>Apocrita</taxon>
        <taxon>Aculeata</taxon>
        <taxon>Formicoidea</taxon>
        <taxon>Formicidae</taxon>
        <taxon>Ponerinae</taxon>
        <taxon>Ponerini</taxon>
        <taxon>Dinoponera</taxon>
    </lineage>
</organism>
<sequence>MSREKANMKGCEYKNTILHENVKDTTYATKRDKPILSAGKETIQVEYEPCLLLRKPQVIRDILVKNFNYFCDRSTSPDSKDRLSSASLAFIKNPAWKVLKSTLTPLFTLRKLKIMVDLMLKSADNLDTNFESMRRIFVDSRNNLTYLLAGEGQMLDVKDIFGKLATDMIGSTVFGIEMNSLLDSNAEFRKMGKEIFNFTSNRSYEMLAMFFYPKIAHLADTYFFGKKSYFDWDDLIARALIFFTGGFETTSTAMSFALYEFVLHPEIQNKLRKEILDAMILLTNQTRKFSVGSLPYLDMVISEILRKYPVMPFIDRQTVKTYQMPNSNLLIEKGTRIFISLLGIHYDPQYFPDPEKFDPKRFSQGSRSNIPTYAYMPFGKGPHMCIGYVLVCSGAQLIVSGNVRYVCAFNLSPSACGDESSRGNDC</sequence>
<dbReference type="Pfam" id="PF00067">
    <property type="entry name" value="p450"/>
    <property type="match status" value="2"/>
</dbReference>
<comment type="similarity">
    <text evidence="4 14">Belongs to the cytochrome P450 family.</text>
</comment>
<dbReference type="GO" id="GO:0005789">
    <property type="term" value="C:endoplasmic reticulum membrane"/>
    <property type="evidence" value="ECO:0007669"/>
    <property type="project" value="UniProtKB-SubCell"/>
</dbReference>
<comment type="cofactor">
    <cofactor evidence="1 13">
        <name>heme</name>
        <dbReference type="ChEBI" id="CHEBI:30413"/>
    </cofactor>
</comment>
<evidence type="ECO:0000256" key="9">
    <source>
        <dbReference type="ARBA" id="ARBA00023002"/>
    </source>
</evidence>
<evidence type="ECO:0000256" key="10">
    <source>
        <dbReference type="ARBA" id="ARBA00023004"/>
    </source>
</evidence>
<keyword evidence="8" id="KW-0492">Microsome</keyword>
<evidence type="ECO:0000313" key="15">
    <source>
        <dbReference type="Proteomes" id="UP000515204"/>
    </source>
</evidence>
<dbReference type="PRINTS" id="PR00463">
    <property type="entry name" value="EP450I"/>
</dbReference>
<dbReference type="GO" id="GO:0020037">
    <property type="term" value="F:heme binding"/>
    <property type="evidence" value="ECO:0007669"/>
    <property type="project" value="InterPro"/>
</dbReference>
<dbReference type="KEGG" id="dqu:106751001"/>
<dbReference type="RefSeq" id="XP_014487205.1">
    <property type="nucleotide sequence ID" value="XM_014631719.1"/>
</dbReference>
<dbReference type="InterPro" id="IPR050476">
    <property type="entry name" value="Insect_CytP450_Detox"/>
</dbReference>
<feature type="binding site" description="axial binding residue" evidence="13">
    <location>
        <position position="385"/>
    </location>
    <ligand>
        <name>heme</name>
        <dbReference type="ChEBI" id="CHEBI:30413"/>
    </ligand>
    <ligandPart>
        <name>Fe</name>
        <dbReference type="ChEBI" id="CHEBI:18248"/>
    </ligandPart>
</feature>
<dbReference type="GO" id="GO:0004497">
    <property type="term" value="F:monooxygenase activity"/>
    <property type="evidence" value="ECO:0007669"/>
    <property type="project" value="UniProtKB-KW"/>
</dbReference>
<dbReference type="OrthoDB" id="2789670at2759"/>
<dbReference type="GO" id="GO:0016705">
    <property type="term" value="F:oxidoreductase activity, acting on paired donors, with incorporation or reduction of molecular oxygen"/>
    <property type="evidence" value="ECO:0007669"/>
    <property type="project" value="InterPro"/>
</dbReference>
<name>A0A6P3Y8G9_DINQU</name>
<keyword evidence="12" id="KW-0472">Membrane</keyword>
<evidence type="ECO:0000256" key="7">
    <source>
        <dbReference type="ARBA" id="ARBA00022824"/>
    </source>
</evidence>
<evidence type="ECO:0000256" key="6">
    <source>
        <dbReference type="ARBA" id="ARBA00022723"/>
    </source>
</evidence>
<dbReference type="InterPro" id="IPR036396">
    <property type="entry name" value="Cyt_P450_sf"/>
</dbReference>
<dbReference type="PRINTS" id="PR00385">
    <property type="entry name" value="P450"/>
</dbReference>
<accession>A0A6P3Y8G9</accession>
<evidence type="ECO:0000256" key="13">
    <source>
        <dbReference type="PIRSR" id="PIRSR602401-1"/>
    </source>
</evidence>
<evidence type="ECO:0000256" key="4">
    <source>
        <dbReference type="ARBA" id="ARBA00010617"/>
    </source>
</evidence>
<keyword evidence="9 14" id="KW-0560">Oxidoreductase</keyword>
<protein>
    <submittedName>
        <fullName evidence="16">Cytochrome P450 6l1-like</fullName>
    </submittedName>
</protein>
<comment type="subcellular location">
    <subcellularLocation>
        <location evidence="3">Endoplasmic reticulum membrane</location>
        <topology evidence="3">Peripheral membrane protein</topology>
    </subcellularLocation>
    <subcellularLocation>
        <location evidence="2">Microsome membrane</location>
        <topology evidence="2">Peripheral membrane protein</topology>
    </subcellularLocation>
</comment>
<dbReference type="InterPro" id="IPR002401">
    <property type="entry name" value="Cyt_P450_E_grp-I"/>
</dbReference>
<evidence type="ECO:0000256" key="8">
    <source>
        <dbReference type="ARBA" id="ARBA00022848"/>
    </source>
</evidence>
<evidence type="ECO:0000256" key="14">
    <source>
        <dbReference type="RuleBase" id="RU000461"/>
    </source>
</evidence>
<evidence type="ECO:0000313" key="16">
    <source>
        <dbReference type="RefSeq" id="XP_014487205.1"/>
    </source>
</evidence>
<dbReference type="GeneID" id="106751001"/>
<dbReference type="Proteomes" id="UP000515204">
    <property type="component" value="Unplaced"/>
</dbReference>
<dbReference type="PROSITE" id="PS00086">
    <property type="entry name" value="CYTOCHROME_P450"/>
    <property type="match status" value="1"/>
</dbReference>
<reference evidence="16" key="1">
    <citation type="submission" date="2025-08" db="UniProtKB">
        <authorList>
            <consortium name="RefSeq"/>
        </authorList>
    </citation>
    <scope>IDENTIFICATION</scope>
</reference>
<gene>
    <name evidence="16" type="primary">LOC106751001</name>
</gene>
<keyword evidence="6 13" id="KW-0479">Metal-binding</keyword>
<dbReference type="InterPro" id="IPR001128">
    <property type="entry name" value="Cyt_P450"/>
</dbReference>
<proteinExistence type="inferred from homology"/>
<keyword evidence="11 14" id="KW-0503">Monooxygenase</keyword>
<keyword evidence="5 13" id="KW-0349">Heme</keyword>
<evidence type="ECO:0000256" key="5">
    <source>
        <dbReference type="ARBA" id="ARBA00022617"/>
    </source>
</evidence>
<evidence type="ECO:0000256" key="2">
    <source>
        <dbReference type="ARBA" id="ARBA00004174"/>
    </source>
</evidence>
<dbReference type="PANTHER" id="PTHR24292:SF45">
    <property type="entry name" value="CYTOCHROME P450 6G1-RELATED"/>
    <property type="match status" value="1"/>
</dbReference>
<evidence type="ECO:0000256" key="3">
    <source>
        <dbReference type="ARBA" id="ARBA00004406"/>
    </source>
</evidence>
<evidence type="ECO:0000256" key="12">
    <source>
        <dbReference type="ARBA" id="ARBA00023136"/>
    </source>
</evidence>
<evidence type="ECO:0000256" key="1">
    <source>
        <dbReference type="ARBA" id="ARBA00001971"/>
    </source>
</evidence>
<dbReference type="GO" id="GO:0005506">
    <property type="term" value="F:iron ion binding"/>
    <property type="evidence" value="ECO:0007669"/>
    <property type="project" value="InterPro"/>
</dbReference>
<keyword evidence="15" id="KW-1185">Reference proteome</keyword>
<evidence type="ECO:0000256" key="11">
    <source>
        <dbReference type="ARBA" id="ARBA00023033"/>
    </source>
</evidence>
<dbReference type="Gene3D" id="1.10.630.10">
    <property type="entry name" value="Cytochrome P450"/>
    <property type="match status" value="2"/>
</dbReference>